<dbReference type="GO" id="GO:0009055">
    <property type="term" value="F:electron transfer activity"/>
    <property type="evidence" value="ECO:0007669"/>
    <property type="project" value="InterPro"/>
</dbReference>
<dbReference type="RefSeq" id="WP_066926060.1">
    <property type="nucleotide sequence ID" value="NZ_BPQO01000018.1"/>
</dbReference>
<accession>A0AAV4ZR95</accession>
<dbReference type="GO" id="GO:0020037">
    <property type="term" value="F:heme binding"/>
    <property type="evidence" value="ECO:0007669"/>
    <property type="project" value="InterPro"/>
</dbReference>
<dbReference type="InterPro" id="IPR036909">
    <property type="entry name" value="Cyt_c-like_dom_sf"/>
</dbReference>
<dbReference type="GO" id="GO:0046872">
    <property type="term" value="F:metal ion binding"/>
    <property type="evidence" value="ECO:0007669"/>
    <property type="project" value="UniProtKB-KW"/>
</dbReference>
<evidence type="ECO:0000256" key="3">
    <source>
        <dbReference type="ARBA" id="ARBA00022723"/>
    </source>
</evidence>
<dbReference type="Proteomes" id="UP001055247">
    <property type="component" value="Unassembled WGS sequence"/>
</dbReference>
<dbReference type="InterPro" id="IPR009056">
    <property type="entry name" value="Cyt_c-like_dom"/>
</dbReference>
<evidence type="ECO:0000256" key="6">
    <source>
        <dbReference type="PROSITE-ProRule" id="PRU00433"/>
    </source>
</evidence>
<evidence type="ECO:0000313" key="9">
    <source>
        <dbReference type="EMBL" id="GJD90401.1"/>
    </source>
</evidence>
<proteinExistence type="predicted"/>
<name>A0AAV4ZR95_9HYPH</name>
<gene>
    <name evidence="9" type="ORF">BHAOGJBA_3940</name>
</gene>
<keyword evidence="7" id="KW-0732">Signal</keyword>
<organism evidence="9 10">
    <name type="scientific">Methylobacterium hispanicum</name>
    <dbReference type="NCBI Taxonomy" id="270350"/>
    <lineage>
        <taxon>Bacteria</taxon>
        <taxon>Pseudomonadati</taxon>
        <taxon>Pseudomonadota</taxon>
        <taxon>Alphaproteobacteria</taxon>
        <taxon>Hyphomicrobiales</taxon>
        <taxon>Methylobacteriaceae</taxon>
        <taxon>Methylobacterium</taxon>
    </lineage>
</organism>
<evidence type="ECO:0000259" key="8">
    <source>
        <dbReference type="PROSITE" id="PS51007"/>
    </source>
</evidence>
<feature type="signal peptide" evidence="7">
    <location>
        <begin position="1"/>
        <end position="24"/>
    </location>
</feature>
<dbReference type="InterPro" id="IPR051811">
    <property type="entry name" value="Cytochrome_c550/c551-like"/>
</dbReference>
<evidence type="ECO:0000256" key="4">
    <source>
        <dbReference type="ARBA" id="ARBA00022982"/>
    </source>
</evidence>
<keyword evidence="4" id="KW-0249">Electron transport</keyword>
<dbReference type="Pfam" id="PF13442">
    <property type="entry name" value="Cytochrome_CBB3"/>
    <property type="match status" value="1"/>
</dbReference>
<evidence type="ECO:0000256" key="5">
    <source>
        <dbReference type="ARBA" id="ARBA00023004"/>
    </source>
</evidence>
<keyword evidence="2 6" id="KW-0349">Heme</keyword>
<evidence type="ECO:0000256" key="1">
    <source>
        <dbReference type="ARBA" id="ARBA00022448"/>
    </source>
</evidence>
<feature type="chain" id="PRO_5043618704" description="Cytochrome c domain-containing protein" evidence="7">
    <location>
        <begin position="25"/>
        <end position="114"/>
    </location>
</feature>
<evidence type="ECO:0000256" key="2">
    <source>
        <dbReference type="ARBA" id="ARBA00022617"/>
    </source>
</evidence>
<dbReference type="EMBL" id="BPQO01000018">
    <property type="protein sequence ID" value="GJD90401.1"/>
    <property type="molecule type" value="Genomic_DNA"/>
</dbReference>
<evidence type="ECO:0000313" key="10">
    <source>
        <dbReference type="Proteomes" id="UP001055247"/>
    </source>
</evidence>
<reference evidence="9" key="1">
    <citation type="journal article" date="2016" name="Front. Microbiol.">
        <title>Genome Sequence of the Piezophilic, Mesophilic Sulfate-Reducing Bacterium Desulfovibrio indicus J2T.</title>
        <authorList>
            <person name="Cao J."/>
            <person name="Maignien L."/>
            <person name="Shao Z."/>
            <person name="Alain K."/>
            <person name="Jebbar M."/>
        </authorList>
    </citation>
    <scope>NUCLEOTIDE SEQUENCE</scope>
    <source>
        <strain evidence="9">DSM 16372</strain>
    </source>
</reference>
<dbReference type="PANTHER" id="PTHR37823:SF1">
    <property type="entry name" value="CYTOCHROME C-553-LIKE"/>
    <property type="match status" value="1"/>
</dbReference>
<dbReference type="PANTHER" id="PTHR37823">
    <property type="entry name" value="CYTOCHROME C-553-LIKE"/>
    <property type="match status" value="1"/>
</dbReference>
<feature type="domain" description="Cytochrome c" evidence="8">
    <location>
        <begin position="32"/>
        <end position="113"/>
    </location>
</feature>
<evidence type="ECO:0000256" key="7">
    <source>
        <dbReference type="SAM" id="SignalP"/>
    </source>
</evidence>
<comment type="caution">
    <text evidence="9">The sequence shown here is derived from an EMBL/GenBank/DDBJ whole genome shotgun (WGS) entry which is preliminary data.</text>
</comment>
<keyword evidence="10" id="KW-1185">Reference proteome</keyword>
<dbReference type="PROSITE" id="PS51007">
    <property type="entry name" value="CYTC"/>
    <property type="match status" value="1"/>
</dbReference>
<keyword evidence="5 6" id="KW-0408">Iron</keyword>
<keyword evidence="1" id="KW-0813">Transport</keyword>
<reference evidence="9" key="2">
    <citation type="submission" date="2021-08" db="EMBL/GenBank/DDBJ databases">
        <authorList>
            <person name="Tani A."/>
            <person name="Ola A."/>
            <person name="Ogura Y."/>
            <person name="Katsura K."/>
            <person name="Hayashi T."/>
        </authorList>
    </citation>
    <scope>NUCLEOTIDE SEQUENCE</scope>
    <source>
        <strain evidence="9">DSM 16372</strain>
    </source>
</reference>
<protein>
    <recommendedName>
        <fullName evidence="8">Cytochrome c domain-containing protein</fullName>
    </recommendedName>
</protein>
<sequence length="114" mass="12229">MRAPTVMAALAAAGLLALPPLPFAAPAAAWDRRVQQGETLARTNCARCHAVGRVGASPLGEAPPFRDLHTRYPVEDLGESLAEGIRTGHPGMPEFRFDPDQAEALIAYLKTLER</sequence>
<dbReference type="SUPFAM" id="SSF46626">
    <property type="entry name" value="Cytochrome c"/>
    <property type="match status" value="1"/>
</dbReference>
<dbReference type="Gene3D" id="1.10.760.10">
    <property type="entry name" value="Cytochrome c-like domain"/>
    <property type="match status" value="1"/>
</dbReference>
<dbReference type="AlphaFoldDB" id="A0AAV4ZR95"/>
<keyword evidence="3 6" id="KW-0479">Metal-binding</keyword>